<dbReference type="Proteomes" id="UP000618240">
    <property type="component" value="Unassembled WGS sequence"/>
</dbReference>
<accession>A0ABS8A8Y9</accession>
<sequence length="226" mass="26071">MSNDKFQNKYDEIFHEIKEEKMDWSFEDFLKKAEGNEDEAENNEEAPIVPIGKGKPSFPKWFWMAASVALLLGIGFIFNQYQNSTIEDQAHLVESQIKQQKNNFIEENNDHQAQVAVNHPNDSISGAKQDSIFQEKTVAEKDVLDEILPKRGRLKKERSLKYVYNSSYKNKKASDSTGYKDSYVIVNGKRIENVEEAINVTKYSFQIFANNVSEKLVQPKVVDDDY</sequence>
<evidence type="ECO:0000313" key="2">
    <source>
        <dbReference type="EMBL" id="MCA6069241.1"/>
    </source>
</evidence>
<dbReference type="RefSeq" id="WP_225690428.1">
    <property type="nucleotide sequence ID" value="NZ_JAERSE020000006.1"/>
</dbReference>
<organism evidence="2 3">
    <name type="scientific">Chryseobacterium tagetis</name>
    <dbReference type="NCBI Taxonomy" id="2801334"/>
    <lineage>
        <taxon>Bacteria</taxon>
        <taxon>Pseudomonadati</taxon>
        <taxon>Bacteroidota</taxon>
        <taxon>Flavobacteriia</taxon>
        <taxon>Flavobacteriales</taxon>
        <taxon>Weeksellaceae</taxon>
        <taxon>Chryseobacterium group</taxon>
        <taxon>Chryseobacterium</taxon>
    </lineage>
</organism>
<protein>
    <submittedName>
        <fullName evidence="2">Uncharacterized protein</fullName>
    </submittedName>
</protein>
<comment type="caution">
    <text evidence="2">The sequence shown here is derived from an EMBL/GenBank/DDBJ whole genome shotgun (WGS) entry which is preliminary data.</text>
</comment>
<evidence type="ECO:0000313" key="3">
    <source>
        <dbReference type="Proteomes" id="UP000618240"/>
    </source>
</evidence>
<evidence type="ECO:0000256" key="1">
    <source>
        <dbReference type="SAM" id="Phobius"/>
    </source>
</evidence>
<name>A0ABS8A8Y9_9FLAO</name>
<feature type="transmembrane region" description="Helical" evidence="1">
    <location>
        <begin position="61"/>
        <end position="78"/>
    </location>
</feature>
<keyword evidence="3" id="KW-1185">Reference proteome</keyword>
<proteinExistence type="predicted"/>
<keyword evidence="1" id="KW-1133">Transmembrane helix</keyword>
<gene>
    <name evidence="2" type="ORF">JI747_018910</name>
</gene>
<reference evidence="2 3" key="1">
    <citation type="submission" date="2021-09" db="EMBL/GenBank/DDBJ databases">
        <title>Genome sequencing and assembly of Chryseobacterium sp. RG1.</title>
        <authorList>
            <person name="Chhetri G."/>
        </authorList>
    </citation>
    <scope>NUCLEOTIDE SEQUENCE [LARGE SCALE GENOMIC DNA]</scope>
    <source>
        <strain evidence="2 3">RG1</strain>
    </source>
</reference>
<keyword evidence="1" id="KW-0812">Transmembrane</keyword>
<keyword evidence="1" id="KW-0472">Membrane</keyword>
<dbReference type="EMBL" id="JAERSE020000006">
    <property type="protein sequence ID" value="MCA6069241.1"/>
    <property type="molecule type" value="Genomic_DNA"/>
</dbReference>